<dbReference type="SUPFAM" id="SSF55120">
    <property type="entry name" value="Pseudouridine synthase"/>
    <property type="match status" value="1"/>
</dbReference>
<evidence type="ECO:0000256" key="3">
    <source>
        <dbReference type="ARBA" id="ARBA00022694"/>
    </source>
</evidence>
<dbReference type="InterPro" id="IPR020103">
    <property type="entry name" value="PsdUridine_synth_cat_dom_sf"/>
</dbReference>
<dbReference type="GO" id="GO:0031119">
    <property type="term" value="P:tRNA pseudouridine synthesis"/>
    <property type="evidence" value="ECO:0007669"/>
    <property type="project" value="UniProtKB-UniRule"/>
</dbReference>
<evidence type="ECO:0000256" key="4">
    <source>
        <dbReference type="ARBA" id="ARBA00023235"/>
    </source>
</evidence>
<dbReference type="PANTHER" id="PTHR13767:SF2">
    <property type="entry name" value="PSEUDOURIDYLATE SYNTHASE TRUB1"/>
    <property type="match status" value="1"/>
</dbReference>
<dbReference type="Gene3D" id="3.30.2350.10">
    <property type="entry name" value="Pseudouridine synthase"/>
    <property type="match status" value="1"/>
</dbReference>
<dbReference type="HAMAP" id="MF_01080">
    <property type="entry name" value="TruB_bact"/>
    <property type="match status" value="1"/>
</dbReference>
<dbReference type="GO" id="GO:0160148">
    <property type="term" value="F:tRNA pseudouridine(55) synthase activity"/>
    <property type="evidence" value="ECO:0007669"/>
    <property type="project" value="UniProtKB-EC"/>
</dbReference>
<dbReference type="InterPro" id="IPR014780">
    <property type="entry name" value="tRNA_psdUridine_synth_TruB"/>
</dbReference>
<evidence type="ECO:0000256" key="1">
    <source>
        <dbReference type="ARBA" id="ARBA00000385"/>
    </source>
</evidence>
<evidence type="ECO:0000256" key="6">
    <source>
        <dbReference type="SAM" id="MobiDB-lite"/>
    </source>
</evidence>
<accession>A0A9E7C1S5</accession>
<keyword evidence="4 5" id="KW-0413">Isomerase</keyword>
<evidence type="ECO:0000313" key="8">
    <source>
        <dbReference type="EMBL" id="UGS36733.1"/>
    </source>
</evidence>
<keyword evidence="3 5" id="KW-0819">tRNA processing</keyword>
<reference evidence="8" key="1">
    <citation type="journal article" date="2022" name="Int. J. Syst. Evol. Microbiol.">
        <title>Pseudomonas aegrilactucae sp. nov. and Pseudomonas morbosilactucae sp. nov., pathogens causing bacterial rot of lettuce in Japan.</title>
        <authorList>
            <person name="Sawada H."/>
            <person name="Fujikawa T."/>
            <person name="Satou M."/>
        </authorList>
    </citation>
    <scope>NUCLEOTIDE SEQUENCE</scope>
    <source>
        <strain evidence="8">0166_1</strain>
    </source>
</reference>
<evidence type="ECO:0000256" key="2">
    <source>
        <dbReference type="ARBA" id="ARBA00005642"/>
    </source>
</evidence>
<dbReference type="GO" id="GO:1990481">
    <property type="term" value="P:mRNA pseudouridine synthesis"/>
    <property type="evidence" value="ECO:0007669"/>
    <property type="project" value="TreeGrafter"/>
</dbReference>
<evidence type="ECO:0000256" key="5">
    <source>
        <dbReference type="HAMAP-Rule" id="MF_01080"/>
    </source>
</evidence>
<dbReference type="InterPro" id="IPR002501">
    <property type="entry name" value="PsdUridine_synth_N"/>
</dbReference>
<comment type="catalytic activity">
    <reaction evidence="1 5">
        <text>uridine(55) in tRNA = pseudouridine(55) in tRNA</text>
        <dbReference type="Rhea" id="RHEA:42532"/>
        <dbReference type="Rhea" id="RHEA-COMP:10101"/>
        <dbReference type="Rhea" id="RHEA-COMP:10102"/>
        <dbReference type="ChEBI" id="CHEBI:65314"/>
        <dbReference type="ChEBI" id="CHEBI:65315"/>
        <dbReference type="EC" id="5.4.99.25"/>
    </reaction>
</comment>
<feature type="domain" description="Pseudouridine synthase II N-terminal" evidence="7">
    <location>
        <begin position="26"/>
        <end position="161"/>
    </location>
</feature>
<feature type="active site" description="Nucleophile" evidence="5">
    <location>
        <position position="35"/>
    </location>
</feature>
<dbReference type="AlphaFoldDB" id="A0A9E7C1S5"/>
<dbReference type="KEGG" id="sbae:DSM104329_03142"/>
<dbReference type="GO" id="GO:0003723">
    <property type="term" value="F:RNA binding"/>
    <property type="evidence" value="ECO:0007669"/>
    <property type="project" value="InterPro"/>
</dbReference>
<gene>
    <name evidence="5 8" type="primary">truB</name>
    <name evidence="8" type="ORF">DSM104329_03142</name>
</gene>
<feature type="compositionally biased region" description="Basic and acidic residues" evidence="6">
    <location>
        <begin position="81"/>
        <end position="93"/>
    </location>
</feature>
<feature type="region of interest" description="Disordered" evidence="6">
    <location>
        <begin position="73"/>
        <end position="100"/>
    </location>
</feature>
<dbReference type="Proteomes" id="UP001162834">
    <property type="component" value="Chromosome"/>
</dbReference>
<dbReference type="PANTHER" id="PTHR13767">
    <property type="entry name" value="TRNA-PSEUDOURIDINE SYNTHASE"/>
    <property type="match status" value="1"/>
</dbReference>
<dbReference type="EC" id="5.4.99.25" evidence="5"/>
<sequence>MLIDKPAGKTSHDIVAAARRRFGRGVRVGHAGTLDPFATGLLIVLAGRATRAQRFFMGQPKAYETVARLGWTSTTGDPEGEVEHTGRLPDLDRPLPTGRLRQRPPAYSAVKVGGRRAYELARAGTEVELAEREVEVTRFELLGRDGDRATFAIECSTGTYVRSLIGDLGDAYCLQLRRTAIGPFRIEDADPERVVPLGDALAAILPVVAVDGEAARRAAHGVALTAPSGAPQGPVVVLADGDGPIAVAEPREGGVLKPIVGFRPG</sequence>
<dbReference type="Pfam" id="PF01509">
    <property type="entry name" value="TruB_N"/>
    <property type="match status" value="1"/>
</dbReference>
<keyword evidence="9" id="KW-1185">Reference proteome</keyword>
<proteinExistence type="inferred from homology"/>
<name>A0A9E7C1S5_9ACTN</name>
<organism evidence="8 9">
    <name type="scientific">Capillimicrobium parvum</name>
    <dbReference type="NCBI Taxonomy" id="2884022"/>
    <lineage>
        <taxon>Bacteria</taxon>
        <taxon>Bacillati</taxon>
        <taxon>Actinomycetota</taxon>
        <taxon>Thermoleophilia</taxon>
        <taxon>Solirubrobacterales</taxon>
        <taxon>Capillimicrobiaceae</taxon>
        <taxon>Capillimicrobium</taxon>
    </lineage>
</organism>
<protein>
    <recommendedName>
        <fullName evidence="5">tRNA pseudouridine synthase B</fullName>
        <ecNumber evidence="5">5.4.99.25</ecNumber>
    </recommendedName>
    <alternativeName>
        <fullName evidence="5">tRNA pseudouridine(55) synthase</fullName>
        <shortName evidence="5">Psi55 synthase</shortName>
    </alternativeName>
    <alternativeName>
        <fullName evidence="5">tRNA pseudouridylate synthase</fullName>
    </alternativeName>
    <alternativeName>
        <fullName evidence="5">tRNA-uridine isomerase</fullName>
    </alternativeName>
</protein>
<evidence type="ECO:0000313" key="9">
    <source>
        <dbReference type="Proteomes" id="UP001162834"/>
    </source>
</evidence>
<dbReference type="NCBIfam" id="TIGR00431">
    <property type="entry name" value="TruB"/>
    <property type="match status" value="1"/>
</dbReference>
<comment type="function">
    <text evidence="5">Responsible for synthesis of pseudouridine from uracil-55 in the psi GC loop of transfer RNAs.</text>
</comment>
<comment type="similarity">
    <text evidence="2 5">Belongs to the pseudouridine synthase TruB family. Type 1 subfamily.</text>
</comment>
<evidence type="ECO:0000259" key="7">
    <source>
        <dbReference type="Pfam" id="PF01509"/>
    </source>
</evidence>
<dbReference type="EMBL" id="CP087164">
    <property type="protein sequence ID" value="UGS36733.1"/>
    <property type="molecule type" value="Genomic_DNA"/>
</dbReference>